<sequence length="45" mass="5278">MNINHHQTKGDRSYFEWGDNMQIIRKGKGEIAMTESELVDFFCVT</sequence>
<accession>W2CQR7</accession>
<reference evidence="1 2" key="1">
    <citation type="submission" date="2013-11" db="EMBL/GenBank/DDBJ databases">
        <title>Single cell genomics of uncultured Tannerella BU063 (oral taxon 286).</title>
        <authorList>
            <person name="Beall C.J."/>
            <person name="Campbell A.G."/>
            <person name="Griffen A.L."/>
            <person name="Podar M."/>
            <person name="Leys E.J."/>
        </authorList>
    </citation>
    <scope>NUCLEOTIDE SEQUENCE [LARGE SCALE GENOMIC DNA]</scope>
    <source>
        <strain evidence="1">Cell 6/7/9</strain>
    </source>
</reference>
<evidence type="ECO:0000313" key="2">
    <source>
        <dbReference type="Proteomes" id="UP000018874"/>
    </source>
</evidence>
<dbReference type="EMBL" id="AYYD01001064">
    <property type="protein sequence ID" value="ETK09515.1"/>
    <property type="molecule type" value="Genomic_DNA"/>
</dbReference>
<evidence type="ECO:0000313" key="1">
    <source>
        <dbReference type="EMBL" id="ETK09515.1"/>
    </source>
</evidence>
<protein>
    <submittedName>
        <fullName evidence="1">Uncharacterized protein</fullName>
    </submittedName>
</protein>
<dbReference type="Proteomes" id="UP000018874">
    <property type="component" value="Unassembled WGS sequence"/>
</dbReference>
<name>W2CQR7_9BACT</name>
<keyword evidence="2" id="KW-1185">Reference proteome</keyword>
<organism evidence="1 2">
    <name type="scientific">Tannerella sp. oral taxon BU063 isolate Cell 6/7/9</name>
    <dbReference type="NCBI Taxonomy" id="1411021"/>
    <lineage>
        <taxon>Bacteria</taxon>
        <taxon>Pseudomonadati</taxon>
        <taxon>Bacteroidota</taxon>
        <taxon>Bacteroidia</taxon>
        <taxon>Bacteroidales</taxon>
        <taxon>Tannerellaceae</taxon>
        <taxon>Tannerella</taxon>
    </lineage>
</organism>
<comment type="caution">
    <text evidence="1">The sequence shown here is derived from an EMBL/GenBank/DDBJ whole genome shotgun (WGS) entry which is preliminary data.</text>
</comment>
<dbReference type="PATRIC" id="fig|1411021.3.peg.1080"/>
<proteinExistence type="predicted"/>
<dbReference type="AlphaFoldDB" id="W2CQR7"/>
<gene>
    <name evidence="1" type="ORF">T231_09300</name>
</gene>